<keyword evidence="5 10" id="KW-0472">Membrane</keyword>
<proteinExistence type="inferred from homology"/>
<accession>A0A365P6H7</accession>
<dbReference type="NCBIfam" id="TIGR00494">
    <property type="entry name" value="crcB"/>
    <property type="match status" value="1"/>
</dbReference>
<keyword evidence="3 10" id="KW-0812">Transmembrane</keyword>
<evidence type="ECO:0000256" key="5">
    <source>
        <dbReference type="ARBA" id="ARBA00023136"/>
    </source>
</evidence>
<comment type="activity regulation">
    <text evidence="10">Na(+) is not transported, but it plays an essential structural role and its presence is essential for fluoride channel function.</text>
</comment>
<evidence type="ECO:0000256" key="8">
    <source>
        <dbReference type="ARBA" id="ARBA00035585"/>
    </source>
</evidence>
<comment type="catalytic activity">
    <reaction evidence="8">
        <text>fluoride(in) = fluoride(out)</text>
        <dbReference type="Rhea" id="RHEA:76159"/>
        <dbReference type="ChEBI" id="CHEBI:17051"/>
    </reaction>
    <physiologicalReaction direction="left-to-right" evidence="8">
        <dbReference type="Rhea" id="RHEA:76160"/>
    </physiologicalReaction>
</comment>
<dbReference type="GeneID" id="97415976"/>
<feature type="binding site" evidence="10">
    <location>
        <position position="80"/>
    </location>
    <ligand>
        <name>Na(+)</name>
        <dbReference type="ChEBI" id="CHEBI:29101"/>
        <note>structural</note>
    </ligand>
</feature>
<evidence type="ECO:0000256" key="9">
    <source>
        <dbReference type="ARBA" id="ARBA00049940"/>
    </source>
</evidence>
<dbReference type="Proteomes" id="UP000252187">
    <property type="component" value="Unassembled WGS sequence"/>
</dbReference>
<keyword evidence="10" id="KW-0915">Sodium</keyword>
<feature type="binding site" evidence="10">
    <location>
        <position position="83"/>
    </location>
    <ligand>
        <name>Na(+)</name>
        <dbReference type="ChEBI" id="CHEBI:29101"/>
        <note>structural</note>
    </ligand>
</feature>
<evidence type="ECO:0000256" key="3">
    <source>
        <dbReference type="ARBA" id="ARBA00022692"/>
    </source>
</evidence>
<dbReference type="Proteomes" id="UP001172702">
    <property type="component" value="Unassembled WGS sequence"/>
</dbReference>
<feature type="transmembrane region" description="Helical" evidence="10">
    <location>
        <begin position="101"/>
        <end position="126"/>
    </location>
</feature>
<dbReference type="Pfam" id="PF02537">
    <property type="entry name" value="CRCB"/>
    <property type="match status" value="1"/>
</dbReference>
<dbReference type="GO" id="GO:0140114">
    <property type="term" value="P:cellular detoxification of fluoride"/>
    <property type="evidence" value="ECO:0007669"/>
    <property type="project" value="UniProtKB-UniRule"/>
</dbReference>
<name>A0A365P6H7_9ACTN</name>
<keyword evidence="2 10" id="KW-1003">Cell membrane</keyword>
<dbReference type="PANTHER" id="PTHR28259">
    <property type="entry name" value="FLUORIDE EXPORT PROTEIN 1-RELATED"/>
    <property type="match status" value="1"/>
</dbReference>
<evidence type="ECO:0000313" key="13">
    <source>
        <dbReference type="Proteomes" id="UP000252187"/>
    </source>
</evidence>
<dbReference type="HAMAP" id="MF_00454">
    <property type="entry name" value="FluC"/>
    <property type="match status" value="1"/>
</dbReference>
<comment type="similarity">
    <text evidence="7 10">Belongs to the fluoride channel Fluc/FEX (TC 1.A.43) family.</text>
</comment>
<dbReference type="GO" id="GO:0046872">
    <property type="term" value="F:metal ion binding"/>
    <property type="evidence" value="ECO:0007669"/>
    <property type="project" value="UniProtKB-KW"/>
</dbReference>
<evidence type="ECO:0000256" key="10">
    <source>
        <dbReference type="HAMAP-Rule" id="MF_00454"/>
    </source>
</evidence>
<dbReference type="RefSeq" id="WP_096906286.1">
    <property type="nucleotide sequence ID" value="NZ_JAUHTB010000003.1"/>
</dbReference>
<dbReference type="EMBL" id="QNTT01000099">
    <property type="protein sequence ID" value="RBA30086.1"/>
    <property type="molecule type" value="Genomic_DNA"/>
</dbReference>
<gene>
    <name evidence="10 12" type="primary">crcB</name>
    <name evidence="10" type="synonym">fluC</name>
    <name evidence="12" type="ORF">DQ226_17915</name>
    <name evidence="11" type="ORF">QYF62_03635</name>
</gene>
<dbReference type="GO" id="GO:0062054">
    <property type="term" value="F:fluoride channel activity"/>
    <property type="evidence" value="ECO:0007669"/>
    <property type="project" value="UniProtKB-UniRule"/>
</dbReference>
<evidence type="ECO:0000313" key="11">
    <source>
        <dbReference type="EMBL" id="MDN4505150.1"/>
    </source>
</evidence>
<keyword evidence="14" id="KW-1185">Reference proteome</keyword>
<dbReference type="EMBL" id="JAUHTB010000003">
    <property type="protein sequence ID" value="MDN4505150.1"/>
    <property type="molecule type" value="Genomic_DNA"/>
</dbReference>
<keyword evidence="10" id="KW-0406">Ion transport</keyword>
<comment type="subcellular location">
    <subcellularLocation>
        <location evidence="1 10">Cell membrane</location>
        <topology evidence="1 10">Multi-pass membrane protein</topology>
    </subcellularLocation>
</comment>
<feature type="transmembrane region" description="Helical" evidence="10">
    <location>
        <begin position="67"/>
        <end position="89"/>
    </location>
</feature>
<comment type="caution">
    <text evidence="12">The sequence shown here is derived from an EMBL/GenBank/DDBJ whole genome shotgun (WGS) entry which is preliminary data.</text>
</comment>
<evidence type="ECO:0000313" key="14">
    <source>
        <dbReference type="Proteomes" id="UP001172702"/>
    </source>
</evidence>
<evidence type="ECO:0000256" key="7">
    <source>
        <dbReference type="ARBA" id="ARBA00035120"/>
    </source>
</evidence>
<evidence type="ECO:0000256" key="2">
    <source>
        <dbReference type="ARBA" id="ARBA00022475"/>
    </source>
</evidence>
<feature type="transmembrane region" description="Helical" evidence="10">
    <location>
        <begin position="6"/>
        <end position="26"/>
    </location>
</feature>
<comment type="function">
    <text evidence="9 10">Fluoride-specific ion channel. Important for reducing fluoride concentration in the cell, thus reducing its toxicity.</text>
</comment>
<protein>
    <recommendedName>
        <fullName evidence="10">Fluoride-specific ion channel FluC</fullName>
    </recommendedName>
</protein>
<dbReference type="InterPro" id="IPR003691">
    <property type="entry name" value="FluC"/>
</dbReference>
<dbReference type="GO" id="GO:0005886">
    <property type="term" value="C:plasma membrane"/>
    <property type="evidence" value="ECO:0007669"/>
    <property type="project" value="UniProtKB-SubCell"/>
</dbReference>
<dbReference type="AlphaFoldDB" id="A0A365P6H7"/>
<evidence type="ECO:0000256" key="6">
    <source>
        <dbReference type="ARBA" id="ARBA00023303"/>
    </source>
</evidence>
<dbReference type="PANTHER" id="PTHR28259:SF1">
    <property type="entry name" value="FLUORIDE EXPORT PROTEIN 1-RELATED"/>
    <property type="match status" value="1"/>
</dbReference>
<keyword evidence="10" id="KW-0813">Transport</keyword>
<sequence>MTVGDAVMAVWVALGGGVGAALRYGVGLAVAARWHGRFPLGTFLVNVSGSFALGLVMGLLAGPTGSGGTVAVLLGTGALGGYTTFSTASYDTVRLARDGRFLTAAAYGVGTMTATVAAAALGWWLAGS</sequence>
<keyword evidence="10" id="KW-0479">Metal-binding</keyword>
<evidence type="ECO:0000256" key="4">
    <source>
        <dbReference type="ARBA" id="ARBA00022989"/>
    </source>
</evidence>
<evidence type="ECO:0000256" key="1">
    <source>
        <dbReference type="ARBA" id="ARBA00004651"/>
    </source>
</evidence>
<organism evidence="12 13">
    <name type="scientific">Dietzia maris</name>
    <dbReference type="NCBI Taxonomy" id="37915"/>
    <lineage>
        <taxon>Bacteria</taxon>
        <taxon>Bacillati</taxon>
        <taxon>Actinomycetota</taxon>
        <taxon>Actinomycetes</taxon>
        <taxon>Mycobacteriales</taxon>
        <taxon>Dietziaceae</taxon>
        <taxon>Dietzia</taxon>
    </lineage>
</organism>
<keyword evidence="4 10" id="KW-1133">Transmembrane helix</keyword>
<feature type="transmembrane region" description="Helical" evidence="10">
    <location>
        <begin position="38"/>
        <end position="61"/>
    </location>
</feature>
<reference evidence="11 14" key="2">
    <citation type="submission" date="2023-07" db="EMBL/GenBank/DDBJ databases">
        <title>Strategy for survival of the halotoleranting strain Dietzia MX2 from the Yakshinskoe mineral salts deposit.</title>
        <authorList>
            <person name="Kharitonova M.A."/>
            <person name="Kupriyanova-Ashina F.G."/>
            <person name="Shakirov T.R."/>
            <person name="Vafina M.S."/>
            <person name="Ilinskaya O.N."/>
        </authorList>
    </citation>
    <scope>NUCLEOTIDE SEQUENCE [LARGE SCALE GENOMIC DNA]</scope>
    <source>
        <strain evidence="11 14">MX2</strain>
    </source>
</reference>
<evidence type="ECO:0000313" key="12">
    <source>
        <dbReference type="EMBL" id="RBA30086.1"/>
    </source>
</evidence>
<keyword evidence="6 10" id="KW-0407">Ion channel</keyword>
<reference evidence="12 13" key="1">
    <citation type="submission" date="2018-06" db="EMBL/GenBank/DDBJ databases">
        <title>Whole genome sequencing of four bacterial strains from South Shetland trench revealing bio-synthetic gene clusters.</title>
        <authorList>
            <person name="Abdel-Mageed W.M."/>
            <person name="Lehri B."/>
            <person name="Jarmusch S.A."/>
            <person name="Miranda K."/>
            <person name="Goodfellow M."/>
            <person name="Jaspars M."/>
            <person name="Karlyshev A.V."/>
        </authorList>
    </citation>
    <scope>NUCLEOTIDE SEQUENCE [LARGE SCALE GENOMIC DNA]</scope>
    <source>
        <strain evidence="12 13">SST1</strain>
    </source>
</reference>